<evidence type="ECO:0000259" key="9">
    <source>
        <dbReference type="Pfam" id="PF00696"/>
    </source>
</evidence>
<evidence type="ECO:0000313" key="10">
    <source>
        <dbReference type="EMBL" id="JAC67567.1"/>
    </source>
</evidence>
<keyword evidence="3" id="KW-0641">Proline biosynthesis</keyword>
<keyword evidence="7" id="KW-0067">ATP-binding</keyword>
<feature type="region of interest" description="Disordered" evidence="8">
    <location>
        <begin position="343"/>
        <end position="382"/>
    </location>
</feature>
<dbReference type="InterPro" id="IPR001057">
    <property type="entry name" value="Glu/AcGlu_kinase"/>
</dbReference>
<dbReference type="GO" id="GO:0016301">
    <property type="term" value="F:kinase activity"/>
    <property type="evidence" value="ECO:0007669"/>
    <property type="project" value="UniProtKB-KW"/>
</dbReference>
<dbReference type="InterPro" id="IPR001048">
    <property type="entry name" value="Asp/Glu/Uridylate_kinase"/>
</dbReference>
<evidence type="ECO:0000256" key="6">
    <source>
        <dbReference type="ARBA" id="ARBA00022777"/>
    </source>
</evidence>
<keyword evidence="6" id="KW-0418">Kinase</keyword>
<evidence type="ECO:0000256" key="8">
    <source>
        <dbReference type="SAM" id="MobiDB-lite"/>
    </source>
</evidence>
<dbReference type="AlphaFoldDB" id="A0A061R3S7"/>
<dbReference type="GO" id="GO:0004350">
    <property type="term" value="F:glutamate-5-semialdehyde dehydrogenase activity"/>
    <property type="evidence" value="ECO:0007669"/>
    <property type="project" value="TreeGrafter"/>
</dbReference>
<dbReference type="GO" id="GO:0009084">
    <property type="term" value="P:glutamine family amino acid biosynthetic process"/>
    <property type="evidence" value="ECO:0007669"/>
    <property type="project" value="UniProtKB-ARBA"/>
</dbReference>
<accession>A0A061R3S7</accession>
<dbReference type="Pfam" id="PF00696">
    <property type="entry name" value="AA_kinase"/>
    <property type="match status" value="1"/>
</dbReference>
<evidence type="ECO:0000256" key="2">
    <source>
        <dbReference type="ARBA" id="ARBA00022605"/>
    </source>
</evidence>
<evidence type="ECO:0000256" key="7">
    <source>
        <dbReference type="ARBA" id="ARBA00022840"/>
    </source>
</evidence>
<evidence type="ECO:0000256" key="3">
    <source>
        <dbReference type="ARBA" id="ARBA00022650"/>
    </source>
</evidence>
<reference evidence="10" key="1">
    <citation type="submission" date="2014-05" db="EMBL/GenBank/DDBJ databases">
        <title>The transcriptome of the halophilic microalga Tetraselmis sp. GSL018 isolated from the Great Salt Lake, Utah.</title>
        <authorList>
            <person name="Jinkerson R.E."/>
            <person name="D'Adamo S."/>
            <person name="Posewitz M.C."/>
        </authorList>
    </citation>
    <scope>NUCLEOTIDE SEQUENCE</scope>
    <source>
        <strain evidence="10">GSL018</strain>
    </source>
</reference>
<dbReference type="EMBL" id="GBEZ01018923">
    <property type="protein sequence ID" value="JAC67567.1"/>
    <property type="molecule type" value="Transcribed_RNA"/>
</dbReference>
<keyword evidence="1" id="KW-0963">Cytoplasm</keyword>
<dbReference type="InterPro" id="IPR036393">
    <property type="entry name" value="AceGlu_kinase-like_sf"/>
</dbReference>
<feature type="compositionally biased region" description="Polar residues" evidence="8">
    <location>
        <begin position="350"/>
        <end position="363"/>
    </location>
</feature>
<dbReference type="Gene3D" id="3.40.1160.10">
    <property type="entry name" value="Acetylglutamate kinase-like"/>
    <property type="match status" value="1"/>
</dbReference>
<dbReference type="PANTHER" id="PTHR11063">
    <property type="entry name" value="GLUTAMATE SEMIALDEHYDE DEHYDROGENASE"/>
    <property type="match status" value="1"/>
</dbReference>
<evidence type="ECO:0000256" key="4">
    <source>
        <dbReference type="ARBA" id="ARBA00022679"/>
    </source>
</evidence>
<sequence length="382" mass="41747">MSNETSRHLSETSAKELSAEDVPVSWMQQELRKVSIGNDRNICGVDRVKLTRARRVVVKVGSQVVSRSCDSRLALGRLGSLIEQIEVLVRSGREVILVSSGSISAGRQRIRREMILNSSPLELQGFNKSAPMPNDRDVSKRASAACGQSGVMALYDLLFGHMDLACSQLLVTRNDFLNPDFVDGIKQTVDHLLKMNVIPVFNENDAINYSSKDETIEELKASGSFWDNDSLAMRLATHLGADLLVLLTDVEGLYTGPPQLETSELIDTYCPEIHDDLIKFGAKSSLGRGGMSSKCECAWMAAERGVPTVILNGKGFHQSLVEVVSGENIGTLFDAEAARAVLQRHDHQRNGSSADTRASNSDEGSPRKNMSHSSFQDAVIVN</sequence>
<protein>
    <submittedName>
        <fullName evidence="10">Delta-1-pyrroline-5-carboxylate synthase-like</fullName>
    </submittedName>
</protein>
<dbReference type="PANTHER" id="PTHR11063:SF8">
    <property type="entry name" value="DELTA-1-PYRROLINE-5-CARBOXYLATE SYNTHASE"/>
    <property type="match status" value="1"/>
</dbReference>
<feature type="domain" description="Aspartate/glutamate/uridylate kinase" evidence="9">
    <location>
        <begin position="55"/>
        <end position="312"/>
    </location>
</feature>
<gene>
    <name evidence="10" type="ORF">TSPGSL018_10825</name>
</gene>
<organism evidence="10">
    <name type="scientific">Tetraselmis sp. GSL018</name>
    <dbReference type="NCBI Taxonomy" id="582737"/>
    <lineage>
        <taxon>Eukaryota</taxon>
        <taxon>Viridiplantae</taxon>
        <taxon>Chlorophyta</taxon>
        <taxon>core chlorophytes</taxon>
        <taxon>Chlorodendrophyceae</taxon>
        <taxon>Chlorodendrales</taxon>
        <taxon>Chlorodendraceae</taxon>
        <taxon>Tetraselmis</taxon>
    </lineage>
</organism>
<dbReference type="SUPFAM" id="SSF53633">
    <property type="entry name" value="Carbamate kinase-like"/>
    <property type="match status" value="1"/>
</dbReference>
<dbReference type="FunFam" id="3.40.1160.10:FF:000006">
    <property type="entry name" value="Glutamate 5-kinase"/>
    <property type="match status" value="1"/>
</dbReference>
<evidence type="ECO:0000256" key="1">
    <source>
        <dbReference type="ARBA" id="ARBA00022490"/>
    </source>
</evidence>
<evidence type="ECO:0000256" key="5">
    <source>
        <dbReference type="ARBA" id="ARBA00022741"/>
    </source>
</evidence>
<name>A0A061R3S7_9CHLO</name>
<dbReference type="PRINTS" id="PR00474">
    <property type="entry name" value="GLU5KINASE"/>
</dbReference>
<proteinExistence type="predicted"/>
<dbReference type="GO" id="GO:0005524">
    <property type="term" value="F:ATP binding"/>
    <property type="evidence" value="ECO:0007669"/>
    <property type="project" value="UniProtKB-KW"/>
</dbReference>
<keyword evidence="2" id="KW-0028">Amino-acid biosynthesis</keyword>
<keyword evidence="5" id="KW-0547">Nucleotide-binding</keyword>
<keyword evidence="4" id="KW-0808">Transferase</keyword>